<dbReference type="RefSeq" id="XP_014155647.1">
    <property type="nucleotide sequence ID" value="XM_014300172.1"/>
</dbReference>
<dbReference type="Proteomes" id="UP000054560">
    <property type="component" value="Unassembled WGS sequence"/>
</dbReference>
<protein>
    <submittedName>
        <fullName evidence="1">Uncharacterized protein</fullName>
    </submittedName>
</protein>
<accession>A0A0L0FY37</accession>
<evidence type="ECO:0000313" key="1">
    <source>
        <dbReference type="EMBL" id="KNC81745.1"/>
    </source>
</evidence>
<sequence>MWRPGYYVVAFELGVTVWEVFPRKVAIEALGGLAPVLCVCVVKGSGFVCVVKDAVGRDLVVVLSSEHVDVNGAEDLCDVFVKQCEVKLVVVVVCQRRRDGDVVGMGDGFSCADGSVAKAGMMDVETVSLESIQVVAPGRFIKDFDGGTIVCDKALGEAVGSRDFGKGESVTVALHIAYREGRLAGVGEDEGRAEAIDGATGRRGDEGAARELNDELTMFDVEKCVSEGDD</sequence>
<evidence type="ECO:0000313" key="2">
    <source>
        <dbReference type="Proteomes" id="UP000054560"/>
    </source>
</evidence>
<name>A0A0L0FY37_9EUKA</name>
<keyword evidence="2" id="KW-1185">Reference proteome</keyword>
<dbReference type="AlphaFoldDB" id="A0A0L0FY37"/>
<proteinExistence type="predicted"/>
<reference evidence="1 2" key="1">
    <citation type="submission" date="2011-02" db="EMBL/GenBank/DDBJ databases">
        <title>The Genome Sequence of Sphaeroforma arctica JP610.</title>
        <authorList>
            <consortium name="The Broad Institute Genome Sequencing Platform"/>
            <person name="Russ C."/>
            <person name="Cuomo C."/>
            <person name="Young S.K."/>
            <person name="Zeng Q."/>
            <person name="Gargeya S."/>
            <person name="Alvarado L."/>
            <person name="Berlin A."/>
            <person name="Chapman S.B."/>
            <person name="Chen Z."/>
            <person name="Freedman E."/>
            <person name="Gellesch M."/>
            <person name="Goldberg J."/>
            <person name="Griggs A."/>
            <person name="Gujja S."/>
            <person name="Heilman E."/>
            <person name="Heiman D."/>
            <person name="Howarth C."/>
            <person name="Mehta T."/>
            <person name="Neiman D."/>
            <person name="Pearson M."/>
            <person name="Roberts A."/>
            <person name="Saif S."/>
            <person name="Shea T."/>
            <person name="Shenoy N."/>
            <person name="Sisk P."/>
            <person name="Stolte C."/>
            <person name="Sykes S."/>
            <person name="White J."/>
            <person name="Yandava C."/>
            <person name="Burger G."/>
            <person name="Gray M.W."/>
            <person name="Holland P.W.H."/>
            <person name="King N."/>
            <person name="Lang F.B.F."/>
            <person name="Roger A.J."/>
            <person name="Ruiz-Trillo I."/>
            <person name="Haas B."/>
            <person name="Nusbaum C."/>
            <person name="Birren B."/>
        </authorList>
    </citation>
    <scope>NUCLEOTIDE SEQUENCE [LARGE SCALE GENOMIC DNA]</scope>
    <source>
        <strain evidence="1 2">JP610</strain>
    </source>
</reference>
<dbReference type="GeneID" id="25906451"/>
<dbReference type="EMBL" id="KQ242001">
    <property type="protein sequence ID" value="KNC81745.1"/>
    <property type="molecule type" value="Genomic_DNA"/>
</dbReference>
<gene>
    <name evidence="1" type="ORF">SARC_05947</name>
</gene>
<organism evidence="1 2">
    <name type="scientific">Sphaeroforma arctica JP610</name>
    <dbReference type="NCBI Taxonomy" id="667725"/>
    <lineage>
        <taxon>Eukaryota</taxon>
        <taxon>Ichthyosporea</taxon>
        <taxon>Ichthyophonida</taxon>
        <taxon>Sphaeroforma</taxon>
    </lineage>
</organism>